<feature type="compositionally biased region" description="Basic and acidic residues" evidence="1">
    <location>
        <begin position="27"/>
        <end position="47"/>
    </location>
</feature>
<evidence type="ECO:0000313" key="3">
    <source>
        <dbReference type="Proteomes" id="UP000546244"/>
    </source>
</evidence>
<evidence type="ECO:0000313" key="2">
    <source>
        <dbReference type="EMBL" id="MBC2373800.1"/>
    </source>
</evidence>
<dbReference type="Proteomes" id="UP000546244">
    <property type="component" value="Unassembled WGS sequence"/>
</dbReference>
<gene>
    <name evidence="2" type="ORF">HBP98_17460</name>
</gene>
<protein>
    <submittedName>
        <fullName evidence="2">Uncharacterized protein</fullName>
    </submittedName>
</protein>
<evidence type="ECO:0000256" key="1">
    <source>
        <dbReference type="SAM" id="MobiDB-lite"/>
    </source>
</evidence>
<feature type="compositionally biased region" description="Low complexity" evidence="1">
    <location>
        <begin position="17"/>
        <end position="26"/>
    </location>
</feature>
<organism evidence="2 3">
    <name type="scientific">Listeria booriae</name>
    <dbReference type="NCBI Taxonomy" id="1552123"/>
    <lineage>
        <taxon>Bacteria</taxon>
        <taxon>Bacillati</taxon>
        <taxon>Bacillota</taxon>
        <taxon>Bacilli</taxon>
        <taxon>Bacillales</taxon>
        <taxon>Listeriaceae</taxon>
        <taxon>Listeria</taxon>
    </lineage>
</organism>
<dbReference type="EMBL" id="JAARMV010000010">
    <property type="protein sequence ID" value="MBC2373800.1"/>
    <property type="molecule type" value="Genomic_DNA"/>
</dbReference>
<feature type="region of interest" description="Disordered" evidence="1">
    <location>
        <begin position="17"/>
        <end position="47"/>
    </location>
</feature>
<name>A0A7X1A9R3_9LIST</name>
<comment type="caution">
    <text evidence="2">The sequence shown here is derived from an EMBL/GenBank/DDBJ whole genome shotgun (WGS) entry which is preliminary data.</text>
</comment>
<reference evidence="2 3" key="1">
    <citation type="submission" date="2020-03" db="EMBL/GenBank/DDBJ databases">
        <title>Soil Listeria distribution.</title>
        <authorList>
            <person name="Liao J."/>
            <person name="Wiedmann M."/>
        </authorList>
    </citation>
    <scope>NUCLEOTIDE SEQUENCE [LARGE SCALE GENOMIC DNA]</scope>
    <source>
        <strain evidence="2 3">FSL L7-1850</strain>
    </source>
</reference>
<sequence>MLNQLFSDKLAVHGATASKNGSAKNANNERHFSQAAYDKAKKEHDNNPSRIRVPYYIKKLRVWDITQINRRQALDLCKAKFFILPKVNGSAVLIYLEFCPNLVVSYFYTKTLPAKKPVAFLIYYSRTI</sequence>
<accession>A0A7X1A9R3</accession>
<dbReference type="AlphaFoldDB" id="A0A7X1A9R3"/>
<proteinExistence type="predicted"/>
<dbReference type="RefSeq" id="WP_185620186.1">
    <property type="nucleotide sequence ID" value="NZ_JAARMV010000010.1"/>
</dbReference>